<dbReference type="Pfam" id="PF18027">
    <property type="entry name" value="Pepdidase_M14_N"/>
    <property type="match status" value="1"/>
</dbReference>
<evidence type="ECO:0000256" key="1">
    <source>
        <dbReference type="ARBA" id="ARBA00001947"/>
    </source>
</evidence>
<dbReference type="AlphaFoldDB" id="A0A2J8NKZ8"/>
<comment type="caution">
    <text evidence="5">The sequence shown here is derived from an EMBL/GenBank/DDBJ whole genome shotgun (WGS) entry which is preliminary data.</text>
</comment>
<dbReference type="FunFam" id="2.60.40.3120:FF:000002">
    <property type="entry name" value="cytosolic carboxypeptidase-like protein 5 isoform X2"/>
    <property type="match status" value="1"/>
</dbReference>
<protein>
    <submittedName>
        <fullName evidence="5">AGBL5 isoform 9</fullName>
    </submittedName>
</protein>
<comment type="cofactor">
    <cofactor evidence="1">
        <name>Zn(2+)</name>
        <dbReference type="ChEBI" id="CHEBI:29105"/>
    </cofactor>
</comment>
<dbReference type="InterPro" id="IPR040626">
    <property type="entry name" value="Pepdidase_M14_N"/>
</dbReference>
<accession>A0A2J8NKZ8</accession>
<keyword evidence="3" id="KW-0482">Metalloprotease</keyword>
<dbReference type="EMBL" id="NBAG03000227">
    <property type="protein sequence ID" value="PNI72445.1"/>
    <property type="molecule type" value="Genomic_DNA"/>
</dbReference>
<feature type="non-terminal residue" evidence="5">
    <location>
        <position position="157"/>
    </location>
</feature>
<reference evidence="5 6" key="1">
    <citation type="submission" date="2017-12" db="EMBL/GenBank/DDBJ databases">
        <title>High-resolution comparative analysis of great ape genomes.</title>
        <authorList>
            <person name="Pollen A."/>
            <person name="Hastie A."/>
            <person name="Hormozdiari F."/>
            <person name="Dougherty M."/>
            <person name="Liu R."/>
            <person name="Chaisson M."/>
            <person name="Hoppe E."/>
            <person name="Hill C."/>
            <person name="Pang A."/>
            <person name="Hillier L."/>
            <person name="Baker C."/>
            <person name="Armstrong J."/>
            <person name="Shendure J."/>
            <person name="Paten B."/>
            <person name="Wilson R."/>
            <person name="Chao H."/>
            <person name="Schneider V."/>
            <person name="Ventura M."/>
            <person name="Kronenberg Z."/>
            <person name="Murali S."/>
            <person name="Gordon D."/>
            <person name="Cantsilieris S."/>
            <person name="Munson K."/>
            <person name="Nelson B."/>
            <person name="Raja A."/>
            <person name="Underwood J."/>
            <person name="Diekhans M."/>
            <person name="Fiddes I."/>
            <person name="Haussler D."/>
            <person name="Eichler E."/>
        </authorList>
    </citation>
    <scope>NUCLEOTIDE SEQUENCE [LARGE SCALE GENOMIC DNA]</scope>
    <source>
        <strain evidence="5">Yerkes chimp pedigree #C0471</strain>
    </source>
</reference>
<dbReference type="PANTHER" id="PTHR12756">
    <property type="entry name" value="CYTOSOLIC CARBOXYPEPTIDASE"/>
    <property type="match status" value="1"/>
</dbReference>
<name>A0A2J8NKZ8_PANTR</name>
<keyword evidence="2" id="KW-0121">Carboxypeptidase</keyword>
<sequence>MELRCGGLLFSSRFDSGNLAHVEKVESLSSDGEGVGGGASALTSGIASSPDYEFNVWTRPDCAETEFENGNRSWFYFSVRGGMPGKLIKINIMNMNKQSKLYSQGMAPFVRTLPTRPRWERVRDRPTFEMTETQFVLSFVHRFVEGRGATTFFAFCY</sequence>
<dbReference type="InterPro" id="IPR050821">
    <property type="entry name" value="Cytosolic_carboxypeptidase"/>
</dbReference>
<evidence type="ECO:0000259" key="4">
    <source>
        <dbReference type="Pfam" id="PF18027"/>
    </source>
</evidence>
<dbReference type="GO" id="GO:0004180">
    <property type="term" value="F:carboxypeptidase activity"/>
    <property type="evidence" value="ECO:0007669"/>
    <property type="project" value="UniProtKB-KW"/>
</dbReference>
<keyword evidence="3" id="KW-0645">Protease</keyword>
<dbReference type="Proteomes" id="UP000236370">
    <property type="component" value="Unassembled WGS sequence"/>
</dbReference>
<dbReference type="PANTHER" id="PTHR12756:SF12">
    <property type="entry name" value="CYTOSOLIC CARBOXYPEPTIDASE-LIKE PROTEIN 5"/>
    <property type="match status" value="1"/>
</dbReference>
<dbReference type="GO" id="GO:0008237">
    <property type="term" value="F:metallopeptidase activity"/>
    <property type="evidence" value="ECO:0007669"/>
    <property type="project" value="UniProtKB-KW"/>
</dbReference>
<evidence type="ECO:0000256" key="2">
    <source>
        <dbReference type="ARBA" id="ARBA00022645"/>
    </source>
</evidence>
<dbReference type="Gene3D" id="2.60.40.3120">
    <property type="match status" value="1"/>
</dbReference>
<organism evidence="5 6">
    <name type="scientific">Pan troglodytes</name>
    <name type="common">Chimpanzee</name>
    <dbReference type="NCBI Taxonomy" id="9598"/>
    <lineage>
        <taxon>Eukaryota</taxon>
        <taxon>Metazoa</taxon>
        <taxon>Chordata</taxon>
        <taxon>Craniata</taxon>
        <taxon>Vertebrata</taxon>
        <taxon>Euteleostomi</taxon>
        <taxon>Mammalia</taxon>
        <taxon>Eutheria</taxon>
        <taxon>Euarchontoglires</taxon>
        <taxon>Primates</taxon>
        <taxon>Haplorrhini</taxon>
        <taxon>Catarrhini</taxon>
        <taxon>Hominidae</taxon>
        <taxon>Pan</taxon>
    </lineage>
</organism>
<feature type="domain" description="Cytosolic carboxypeptidase N-terminal" evidence="4">
    <location>
        <begin position="10"/>
        <end position="141"/>
    </location>
</feature>
<gene>
    <name evidence="5" type="ORF">CK820_G0009550</name>
</gene>
<proteinExistence type="predicted"/>
<evidence type="ECO:0000313" key="6">
    <source>
        <dbReference type="Proteomes" id="UP000236370"/>
    </source>
</evidence>
<evidence type="ECO:0000256" key="3">
    <source>
        <dbReference type="ARBA" id="ARBA00023049"/>
    </source>
</evidence>
<keyword evidence="3" id="KW-0378">Hydrolase</keyword>
<evidence type="ECO:0000313" key="5">
    <source>
        <dbReference type="EMBL" id="PNI72445.1"/>
    </source>
</evidence>